<dbReference type="EMBL" id="KZ305039">
    <property type="protein sequence ID" value="PIA41786.1"/>
    <property type="molecule type" value="Genomic_DNA"/>
</dbReference>
<dbReference type="Pfam" id="PF04720">
    <property type="entry name" value="PDDEXK_6"/>
    <property type="match status" value="1"/>
</dbReference>
<evidence type="ECO:0000256" key="1">
    <source>
        <dbReference type="SAM" id="MobiDB-lite"/>
    </source>
</evidence>
<dbReference type="InterPro" id="IPR006502">
    <property type="entry name" value="PDDEXK-like"/>
</dbReference>
<dbReference type="PANTHER" id="PTHR31579">
    <property type="entry name" value="OS03G0796600 PROTEIN"/>
    <property type="match status" value="1"/>
</dbReference>
<evidence type="ECO:0000313" key="3">
    <source>
        <dbReference type="Proteomes" id="UP000230069"/>
    </source>
</evidence>
<feature type="compositionally biased region" description="Basic and acidic residues" evidence="1">
    <location>
        <begin position="215"/>
        <end position="234"/>
    </location>
</feature>
<feature type="region of interest" description="Disordered" evidence="1">
    <location>
        <begin position="207"/>
        <end position="255"/>
    </location>
</feature>
<dbReference type="OrthoDB" id="691424at2759"/>
<reference evidence="2 3" key="1">
    <citation type="submission" date="2017-09" db="EMBL/GenBank/DDBJ databases">
        <title>WGS assembly of Aquilegia coerulea Goldsmith.</title>
        <authorList>
            <person name="Hodges S."/>
            <person name="Kramer E."/>
            <person name="Nordborg M."/>
            <person name="Tomkins J."/>
            <person name="Borevitz J."/>
            <person name="Derieg N."/>
            <person name="Yan J."/>
            <person name="Mihaltcheva S."/>
            <person name="Hayes R.D."/>
            <person name="Rokhsar D."/>
        </authorList>
    </citation>
    <scope>NUCLEOTIDE SEQUENCE [LARGE SCALE GENOMIC DNA]</scope>
    <source>
        <strain evidence="3">cv. Goldsmith</strain>
    </source>
</reference>
<dbReference type="PANTHER" id="PTHR31579:SF34">
    <property type="entry name" value="T14N5.3 PROTEIN"/>
    <property type="match status" value="1"/>
</dbReference>
<accession>A0A2G5DE52</accession>
<dbReference type="Proteomes" id="UP000230069">
    <property type="component" value="Unassembled WGS sequence"/>
</dbReference>
<dbReference type="AlphaFoldDB" id="A0A2G5DE52"/>
<gene>
    <name evidence="2" type="ORF">AQUCO_02200307v1</name>
</gene>
<dbReference type="InParanoid" id="A0A2G5DE52"/>
<dbReference type="NCBIfam" id="TIGR01615">
    <property type="entry name" value="A_thal_3542"/>
    <property type="match status" value="1"/>
</dbReference>
<evidence type="ECO:0000313" key="2">
    <source>
        <dbReference type="EMBL" id="PIA41786.1"/>
    </source>
</evidence>
<sequence>MGQSSSSEEEKLVQMVHDFIESRSPSPISLNPSQVLSLDHNPTYLSLQGILGSVTNAEMVVLKRVLKHFKNVKFERSSASLKKWLVMRLKKDGFVASLCRSKNSWNTTSDCSGCDYEYIDIIMEDKNGGSIRLIVDLDFNSQFELARPTPTYSHLLKALPTIFVGSEDKLLKIVSILCSAAKQSLKERGLHIPPWRKTSYMQSKWISSESQKASTTDKENSKKAAAKGGEDKNSTRLTEWSPPKIKPKGRDLGGGSALTIEFSNMSINCC</sequence>
<name>A0A2G5DE52_AQUCA</name>
<keyword evidence="3" id="KW-1185">Reference proteome</keyword>
<proteinExistence type="predicted"/>
<protein>
    <submittedName>
        <fullName evidence="2">Uncharacterized protein</fullName>
    </submittedName>
</protein>
<dbReference type="STRING" id="218851.A0A2G5DE52"/>
<organism evidence="2 3">
    <name type="scientific">Aquilegia coerulea</name>
    <name type="common">Rocky mountain columbine</name>
    <dbReference type="NCBI Taxonomy" id="218851"/>
    <lineage>
        <taxon>Eukaryota</taxon>
        <taxon>Viridiplantae</taxon>
        <taxon>Streptophyta</taxon>
        <taxon>Embryophyta</taxon>
        <taxon>Tracheophyta</taxon>
        <taxon>Spermatophyta</taxon>
        <taxon>Magnoliopsida</taxon>
        <taxon>Ranunculales</taxon>
        <taxon>Ranunculaceae</taxon>
        <taxon>Thalictroideae</taxon>
        <taxon>Aquilegia</taxon>
    </lineage>
</organism>